<protein>
    <submittedName>
        <fullName evidence="1">Uncharacterized protein</fullName>
    </submittedName>
</protein>
<organism evidence="1 2">
    <name type="scientific">Anaeramoeba ignava</name>
    <name type="common">Anaerobic marine amoeba</name>
    <dbReference type="NCBI Taxonomy" id="1746090"/>
    <lineage>
        <taxon>Eukaryota</taxon>
        <taxon>Metamonada</taxon>
        <taxon>Anaeramoebidae</taxon>
        <taxon>Anaeramoeba</taxon>
    </lineage>
</organism>
<evidence type="ECO:0000313" key="1">
    <source>
        <dbReference type="EMBL" id="KAJ5075113.1"/>
    </source>
</evidence>
<evidence type="ECO:0000313" key="2">
    <source>
        <dbReference type="Proteomes" id="UP001149090"/>
    </source>
</evidence>
<proteinExistence type="predicted"/>
<sequence>MRETAAFLVGTTTSLRAACWVLFKVESLYREVLQQNDIFVEFFDFVPSGNSVSNFIKEQALVYKFGNFLLIKKWDVFQKYLYSFLTTPILEIFLGDLTQKNQREIKVLN</sequence>
<dbReference type="AlphaFoldDB" id="A0A9Q0LPE8"/>
<reference evidence="1" key="1">
    <citation type="submission" date="2022-10" db="EMBL/GenBank/DDBJ databases">
        <title>Novel sulphate-reducing endosymbionts in the free-living metamonad Anaeramoeba.</title>
        <authorList>
            <person name="Jerlstrom-Hultqvist J."/>
            <person name="Cepicka I."/>
            <person name="Gallot-Lavallee L."/>
            <person name="Salas-Leiva D."/>
            <person name="Curtis B.A."/>
            <person name="Zahonova K."/>
            <person name="Pipaliya S."/>
            <person name="Dacks J."/>
            <person name="Roger A.J."/>
        </authorList>
    </citation>
    <scope>NUCLEOTIDE SEQUENCE</scope>
    <source>
        <strain evidence="1">BMAN</strain>
    </source>
</reference>
<comment type="caution">
    <text evidence="1">The sequence shown here is derived from an EMBL/GenBank/DDBJ whole genome shotgun (WGS) entry which is preliminary data.</text>
</comment>
<gene>
    <name evidence="1" type="ORF">M0811_07464</name>
</gene>
<dbReference type="EMBL" id="JAPDFW010000066">
    <property type="protein sequence ID" value="KAJ5075113.1"/>
    <property type="molecule type" value="Genomic_DNA"/>
</dbReference>
<keyword evidence="2" id="KW-1185">Reference proteome</keyword>
<accession>A0A9Q0LPE8</accession>
<dbReference type="Proteomes" id="UP001149090">
    <property type="component" value="Unassembled WGS sequence"/>
</dbReference>
<name>A0A9Q0LPE8_ANAIG</name>